<gene>
    <name evidence="4" type="ORF">ACFSC0_03190</name>
</gene>
<dbReference type="Proteomes" id="UP001597237">
    <property type="component" value="Unassembled WGS sequence"/>
</dbReference>
<dbReference type="SUPFAM" id="SSF52540">
    <property type="entry name" value="P-loop containing nucleoside triphosphate hydrolases"/>
    <property type="match status" value="1"/>
</dbReference>
<evidence type="ECO:0000259" key="3">
    <source>
        <dbReference type="Pfam" id="PF00685"/>
    </source>
</evidence>
<evidence type="ECO:0000313" key="4">
    <source>
        <dbReference type="EMBL" id="MFD1782387.1"/>
    </source>
</evidence>
<accession>A0ABW4MWM7</accession>
<evidence type="ECO:0000313" key="5">
    <source>
        <dbReference type="Proteomes" id="UP001597237"/>
    </source>
</evidence>
<protein>
    <submittedName>
        <fullName evidence="4">Sulfotransferase domain-containing protein</fullName>
        <ecNumber evidence="4">2.8.2.-</ecNumber>
    </submittedName>
</protein>
<keyword evidence="5" id="KW-1185">Reference proteome</keyword>
<proteinExistence type="inferred from homology"/>
<comment type="similarity">
    <text evidence="1">Belongs to the sulfotransferase 1 family.</text>
</comment>
<sequence>MTTLLRAPTRDYRSPVMDSRRWDGFRPREGDIVVATYPKCGTTWTQRIVDMLIHQSTDPRPIMTDYPWLDATFFAPIDEVLARLEAQTHRRAIKSHLPFDSLPLYDDVKYVHVARDGRDACISMHNHQLGFTDAAKQRINAANGLPPDFRPPPTPADPREFYLQWIAEAEAPDAAPYQDLSFFDYEMTYWRERTRPNLLLVHYNDLKADLPGKMRRISDFLEIATPEDKLAELAAAAGFEAMKRQGAGILPELGEFFDRGHDRFLNKGVNGRWRDILGEADLARYAALARQRLSASAAAWIENGRLAAGEPRTAPD</sequence>
<dbReference type="EC" id="2.8.2.-" evidence="4"/>
<evidence type="ECO:0000256" key="2">
    <source>
        <dbReference type="ARBA" id="ARBA00022679"/>
    </source>
</evidence>
<dbReference type="Pfam" id="PF00685">
    <property type="entry name" value="Sulfotransfer_1"/>
    <property type="match status" value="1"/>
</dbReference>
<feature type="domain" description="Sulfotransferase" evidence="3">
    <location>
        <begin position="30"/>
        <end position="294"/>
    </location>
</feature>
<keyword evidence="2 4" id="KW-0808">Transferase</keyword>
<dbReference type="EMBL" id="JBHUEY010000001">
    <property type="protein sequence ID" value="MFD1782387.1"/>
    <property type="molecule type" value="Genomic_DNA"/>
</dbReference>
<organism evidence="4 5">
    <name type="scientific">Phenylobacterium terrae</name>
    <dbReference type="NCBI Taxonomy" id="2665495"/>
    <lineage>
        <taxon>Bacteria</taxon>
        <taxon>Pseudomonadati</taxon>
        <taxon>Pseudomonadota</taxon>
        <taxon>Alphaproteobacteria</taxon>
        <taxon>Caulobacterales</taxon>
        <taxon>Caulobacteraceae</taxon>
        <taxon>Phenylobacterium</taxon>
    </lineage>
</organism>
<name>A0ABW4MWM7_9CAUL</name>
<reference evidence="5" key="1">
    <citation type="journal article" date="2019" name="Int. J. Syst. Evol. Microbiol.">
        <title>The Global Catalogue of Microorganisms (GCM) 10K type strain sequencing project: providing services to taxonomists for standard genome sequencing and annotation.</title>
        <authorList>
            <consortium name="The Broad Institute Genomics Platform"/>
            <consortium name="The Broad Institute Genome Sequencing Center for Infectious Disease"/>
            <person name="Wu L."/>
            <person name="Ma J."/>
        </authorList>
    </citation>
    <scope>NUCLEOTIDE SEQUENCE [LARGE SCALE GENOMIC DNA]</scope>
    <source>
        <strain evidence="5">DFY28</strain>
    </source>
</reference>
<dbReference type="InterPro" id="IPR000863">
    <property type="entry name" value="Sulfotransferase_dom"/>
</dbReference>
<comment type="caution">
    <text evidence="4">The sequence shown here is derived from an EMBL/GenBank/DDBJ whole genome shotgun (WGS) entry which is preliminary data.</text>
</comment>
<dbReference type="PANTHER" id="PTHR11783">
    <property type="entry name" value="SULFOTRANSFERASE SULT"/>
    <property type="match status" value="1"/>
</dbReference>
<dbReference type="GO" id="GO:0016740">
    <property type="term" value="F:transferase activity"/>
    <property type="evidence" value="ECO:0007669"/>
    <property type="project" value="UniProtKB-KW"/>
</dbReference>
<dbReference type="InterPro" id="IPR027417">
    <property type="entry name" value="P-loop_NTPase"/>
</dbReference>
<dbReference type="RefSeq" id="WP_377280556.1">
    <property type="nucleotide sequence ID" value="NZ_JBHRSI010000001.1"/>
</dbReference>
<dbReference type="Gene3D" id="3.40.50.300">
    <property type="entry name" value="P-loop containing nucleotide triphosphate hydrolases"/>
    <property type="match status" value="1"/>
</dbReference>
<evidence type="ECO:0000256" key="1">
    <source>
        <dbReference type="ARBA" id="ARBA00005771"/>
    </source>
</evidence>